<evidence type="ECO:0000313" key="7">
    <source>
        <dbReference type="EMBL" id="WEX86572.1"/>
    </source>
</evidence>
<name>A0ABY8D8D8_9HYPH</name>
<evidence type="ECO:0000256" key="2">
    <source>
        <dbReference type="ARBA" id="ARBA00023125"/>
    </source>
</evidence>
<evidence type="ECO:0000256" key="5">
    <source>
        <dbReference type="SAM" id="MobiDB-lite"/>
    </source>
</evidence>
<dbReference type="RefSeq" id="WP_280658640.1">
    <property type="nucleotide sequence ID" value="NZ_CP120373.1"/>
</dbReference>
<dbReference type="InterPro" id="IPR001647">
    <property type="entry name" value="HTH_TetR"/>
</dbReference>
<reference evidence="7 8" key="1">
    <citation type="submission" date="2023-03" db="EMBL/GenBank/DDBJ databases">
        <authorList>
            <person name="Kaur S."/>
            <person name="Espinosa-Saiz D."/>
            <person name="Velazquez E."/>
            <person name="Menendez E."/>
            <person name="diCenzo G.C."/>
        </authorList>
    </citation>
    <scope>NUCLEOTIDE SEQUENCE [LARGE SCALE GENOMIC DNA]</scope>
    <source>
        <strain evidence="7 8">LMG 24692</strain>
    </source>
</reference>
<feature type="domain" description="HTH tetR-type" evidence="6">
    <location>
        <begin position="32"/>
        <end position="91"/>
    </location>
</feature>
<protein>
    <submittedName>
        <fullName evidence="7">TetR/AcrR family transcriptional regulator</fullName>
    </submittedName>
</protein>
<dbReference type="InterPro" id="IPR023772">
    <property type="entry name" value="DNA-bd_HTH_TetR-type_CS"/>
</dbReference>
<dbReference type="InterPro" id="IPR050109">
    <property type="entry name" value="HTH-type_TetR-like_transc_reg"/>
</dbReference>
<dbReference type="PROSITE" id="PS50977">
    <property type="entry name" value="HTH_TETR_2"/>
    <property type="match status" value="1"/>
</dbReference>
<evidence type="ECO:0000259" key="6">
    <source>
        <dbReference type="PROSITE" id="PS50977"/>
    </source>
</evidence>
<dbReference type="InterPro" id="IPR009057">
    <property type="entry name" value="Homeodomain-like_sf"/>
</dbReference>
<dbReference type="PROSITE" id="PS01081">
    <property type="entry name" value="HTH_TETR_1"/>
    <property type="match status" value="1"/>
</dbReference>
<keyword evidence="2 4" id="KW-0238">DNA-binding</keyword>
<evidence type="ECO:0000256" key="1">
    <source>
        <dbReference type="ARBA" id="ARBA00023015"/>
    </source>
</evidence>
<evidence type="ECO:0000256" key="4">
    <source>
        <dbReference type="PROSITE-ProRule" id="PRU00335"/>
    </source>
</evidence>
<keyword evidence="8" id="KW-1185">Reference proteome</keyword>
<dbReference type="Proteomes" id="UP001229355">
    <property type="component" value="Chromosome 1"/>
</dbReference>
<sequence length="245" mass="27409">MSAKPRRKSVGIEPDRAAAAGEQPKRRRLPSDERRVAILAAAAELFAEEGFAASTRRLASRLGVTQAALYKHFRSKDEIVAALFEERARQWGKEDWHAALALDDAPLAERLGRLYARYLDAITGQSMRLFVRAGLDGYGQPGRRGAALTASILEPVIAALRREAGLADLPTRAMQHEEREIAMTLHGSLMFLAIRKHVYRMQLPEDLTEHAMRQVRLWLPGAIAEMRQLHASPPEEIVPQLAPRR</sequence>
<accession>A0ABY8D8D8</accession>
<proteinExistence type="predicted"/>
<dbReference type="SUPFAM" id="SSF46689">
    <property type="entry name" value="Homeodomain-like"/>
    <property type="match status" value="1"/>
</dbReference>
<dbReference type="PANTHER" id="PTHR30055:SF234">
    <property type="entry name" value="HTH-TYPE TRANSCRIPTIONAL REGULATOR BETI"/>
    <property type="match status" value="1"/>
</dbReference>
<dbReference type="EMBL" id="CP120373">
    <property type="protein sequence ID" value="WEX86572.1"/>
    <property type="molecule type" value="Genomic_DNA"/>
</dbReference>
<feature type="region of interest" description="Disordered" evidence="5">
    <location>
        <begin position="1"/>
        <end position="29"/>
    </location>
</feature>
<keyword evidence="1" id="KW-0805">Transcription regulation</keyword>
<dbReference type="PRINTS" id="PR00455">
    <property type="entry name" value="HTHTETR"/>
</dbReference>
<evidence type="ECO:0000313" key="8">
    <source>
        <dbReference type="Proteomes" id="UP001229355"/>
    </source>
</evidence>
<gene>
    <name evidence="7" type="ORF">PZN02_002873</name>
</gene>
<dbReference type="Gene3D" id="1.10.357.10">
    <property type="entry name" value="Tetracycline Repressor, domain 2"/>
    <property type="match status" value="1"/>
</dbReference>
<keyword evidence="3" id="KW-0804">Transcription</keyword>
<dbReference type="Pfam" id="PF00440">
    <property type="entry name" value="TetR_N"/>
    <property type="match status" value="1"/>
</dbReference>
<dbReference type="PANTHER" id="PTHR30055">
    <property type="entry name" value="HTH-TYPE TRANSCRIPTIONAL REGULATOR RUTR"/>
    <property type="match status" value="1"/>
</dbReference>
<feature type="DNA-binding region" description="H-T-H motif" evidence="4">
    <location>
        <begin position="54"/>
        <end position="73"/>
    </location>
</feature>
<organism evidence="7 8">
    <name type="scientific">Sinorhizobium garamanticum</name>
    <dbReference type="NCBI Taxonomy" id="680247"/>
    <lineage>
        <taxon>Bacteria</taxon>
        <taxon>Pseudomonadati</taxon>
        <taxon>Pseudomonadota</taxon>
        <taxon>Alphaproteobacteria</taxon>
        <taxon>Hyphomicrobiales</taxon>
        <taxon>Rhizobiaceae</taxon>
        <taxon>Sinorhizobium/Ensifer group</taxon>
        <taxon>Sinorhizobium</taxon>
    </lineage>
</organism>
<evidence type="ECO:0000256" key="3">
    <source>
        <dbReference type="ARBA" id="ARBA00023163"/>
    </source>
</evidence>